<dbReference type="SUPFAM" id="SSF82649">
    <property type="entry name" value="SufE/NifU"/>
    <property type="match status" value="1"/>
</dbReference>
<dbReference type="InterPro" id="IPR034904">
    <property type="entry name" value="FSCA_dom_sf"/>
</dbReference>
<dbReference type="Pfam" id="PF01592">
    <property type="entry name" value="NifU_N"/>
    <property type="match status" value="1"/>
</dbReference>
<dbReference type="GO" id="GO:0005506">
    <property type="term" value="F:iron ion binding"/>
    <property type="evidence" value="ECO:0007669"/>
    <property type="project" value="InterPro"/>
</dbReference>
<dbReference type="Proteomes" id="UP000004793">
    <property type="component" value="Chromosome"/>
</dbReference>
<reference evidence="3 4" key="1">
    <citation type="submission" date="2011-01" db="EMBL/GenBank/DDBJ databases">
        <title>Whole genome sequence of Caldisericum exile AZM16c01.</title>
        <authorList>
            <person name="Narita-Yamada S."/>
            <person name="Kawakoshi A."/>
            <person name="Nakamura S."/>
            <person name="Sasagawa M."/>
            <person name="Fukada J."/>
            <person name="Sekine M."/>
            <person name="Kato Y."/>
            <person name="Fukai R."/>
            <person name="Sasaki K."/>
            <person name="Hanamaki A."/>
            <person name="Narita H."/>
            <person name="Konno Y."/>
            <person name="Mori K."/>
            <person name="Yamazaki S."/>
            <person name="Suzuki K."/>
            <person name="Fujita N."/>
        </authorList>
    </citation>
    <scope>NUCLEOTIDE SEQUENCE [LARGE SCALE GENOMIC DNA]</scope>
    <source>
        <strain evidence="4">DSM 21853 / NBRC 104410 / AZM16c01</strain>
    </source>
</reference>
<name>A0A7U6GEN6_CALEA</name>
<dbReference type="InterPro" id="IPR002744">
    <property type="entry name" value="MIP18-like"/>
</dbReference>
<evidence type="ECO:0000259" key="2">
    <source>
        <dbReference type="Pfam" id="PF01883"/>
    </source>
</evidence>
<evidence type="ECO:0000259" key="1">
    <source>
        <dbReference type="Pfam" id="PF01592"/>
    </source>
</evidence>
<gene>
    <name evidence="3" type="primary">iscU</name>
    <name evidence="3" type="ordered locus">CSE_08910</name>
</gene>
<evidence type="ECO:0000313" key="3">
    <source>
        <dbReference type="EMBL" id="BAL81017.1"/>
    </source>
</evidence>
<evidence type="ECO:0000313" key="4">
    <source>
        <dbReference type="Proteomes" id="UP000004793"/>
    </source>
</evidence>
<dbReference type="GO" id="GO:0016226">
    <property type="term" value="P:iron-sulfur cluster assembly"/>
    <property type="evidence" value="ECO:0007669"/>
    <property type="project" value="InterPro"/>
</dbReference>
<dbReference type="InterPro" id="IPR002871">
    <property type="entry name" value="NIF_FeS_clus_asmbl_NifU_N"/>
</dbReference>
<dbReference type="CDD" id="cd06664">
    <property type="entry name" value="IscU_like"/>
    <property type="match status" value="1"/>
</dbReference>
<accession>A0A7U6GEN6</accession>
<dbReference type="Pfam" id="PF01883">
    <property type="entry name" value="FeS_assembly_P"/>
    <property type="match status" value="1"/>
</dbReference>
<dbReference type="OrthoDB" id="9804157at2"/>
<organism evidence="3 4">
    <name type="scientific">Caldisericum exile (strain DSM 21853 / NBRC 104410 / AZM16c01)</name>
    <dbReference type="NCBI Taxonomy" id="511051"/>
    <lineage>
        <taxon>Bacteria</taxon>
        <taxon>Pseudomonadati</taxon>
        <taxon>Caldisericota/Cryosericota group</taxon>
        <taxon>Caldisericota</taxon>
        <taxon>Caldisericia</taxon>
        <taxon>Caldisericales</taxon>
        <taxon>Caldisericaceae</taxon>
        <taxon>Caldisericum</taxon>
    </lineage>
</organism>
<proteinExistence type="predicted"/>
<dbReference type="AlphaFoldDB" id="A0A7U6GEN6"/>
<dbReference type="GO" id="GO:0051536">
    <property type="term" value="F:iron-sulfur cluster binding"/>
    <property type="evidence" value="ECO:0007669"/>
    <property type="project" value="InterPro"/>
</dbReference>
<dbReference type="KEGG" id="cex:CSE_08910"/>
<dbReference type="SUPFAM" id="SSF117916">
    <property type="entry name" value="Fe-S cluster assembly (FSCA) domain-like"/>
    <property type="match status" value="1"/>
</dbReference>
<keyword evidence="4" id="KW-1185">Reference proteome</keyword>
<dbReference type="Gene3D" id="3.30.300.130">
    <property type="entry name" value="Fe-S cluster assembly (FSCA)"/>
    <property type="match status" value="1"/>
</dbReference>
<dbReference type="PANTHER" id="PTHR10093">
    <property type="entry name" value="IRON-SULFUR CLUSTER ASSEMBLY ENZYME NIFU HOMOLOG"/>
    <property type="match status" value="1"/>
</dbReference>
<dbReference type="Gene3D" id="3.90.1010.10">
    <property type="match status" value="1"/>
</dbReference>
<dbReference type="EMBL" id="AP012051">
    <property type="protein sequence ID" value="BAL81017.1"/>
    <property type="molecule type" value="Genomic_DNA"/>
</dbReference>
<feature type="domain" description="NIF system FeS cluster assembly NifU N-terminal" evidence="1">
    <location>
        <begin position="5"/>
        <end position="126"/>
    </location>
</feature>
<dbReference type="RefSeq" id="WP_014453419.1">
    <property type="nucleotide sequence ID" value="NC_017096.1"/>
</dbReference>
<feature type="domain" description="MIP18 family-like" evidence="2">
    <location>
        <begin position="138"/>
        <end position="207"/>
    </location>
</feature>
<protein>
    <submittedName>
        <fullName evidence="3">Iron-sulfur cluster assembly protein IscU</fullName>
    </submittedName>
</protein>
<sequence>MPIPYTKLVIEHFKNPHNVGEIPDADVKVTEGSPACGDMITLYLKIDPETQRIVDVKFKSYGCASNIATASIITDLVKGKTVEEAKKITWKDAAEALGGLPPVKVHCSVLAADALHSAVELYLEKNGLIKENEPTTVDKVYERLSHVMNPETGIDVVKSKIVKSVVVDSGIVEITLNIPKTSQFADNIKEEIEERLQYLWDIREVRILFKE</sequence>